<feature type="compositionally biased region" description="Low complexity" evidence="1">
    <location>
        <begin position="140"/>
        <end position="150"/>
    </location>
</feature>
<accession>A0ABW2X8V8</accession>
<evidence type="ECO:0000256" key="1">
    <source>
        <dbReference type="SAM" id="MobiDB-lite"/>
    </source>
</evidence>
<sequence>MSPAAPITSTSQPSRLGAVLPGPPASGGPSASTAAIASCTGRVKRTAAGSSDQSTPRNRVALPPPCPEPPVRGNGRADDPQTPARPPGVVDRRAPRTRTPHPSLGRGHREHVGHRVSGAVEPTRYVVTPAVPRRGQHRLPAQAAHPQAAALFVDPARGARRLRVGRPGNEQGGSGQQLTEGSGEVGKTLSLAPLPRGPQAPYDSQRGRFGPRQPGQPPAGVKWERRICSTTSPLSDTDV</sequence>
<proteinExistence type="predicted"/>
<reference evidence="3" key="1">
    <citation type="journal article" date="2019" name="Int. J. Syst. Evol. Microbiol.">
        <title>The Global Catalogue of Microorganisms (GCM) 10K type strain sequencing project: providing services to taxonomists for standard genome sequencing and annotation.</title>
        <authorList>
            <consortium name="The Broad Institute Genomics Platform"/>
            <consortium name="The Broad Institute Genome Sequencing Center for Infectious Disease"/>
            <person name="Wu L."/>
            <person name="Ma J."/>
        </authorList>
    </citation>
    <scope>NUCLEOTIDE SEQUENCE [LARGE SCALE GENOMIC DNA]</scope>
    <source>
        <strain evidence="3">JCM 12607</strain>
    </source>
</reference>
<feature type="compositionally biased region" description="Polar residues" evidence="1">
    <location>
        <begin position="228"/>
        <end position="239"/>
    </location>
</feature>
<name>A0ABW2X8V8_9ACTN</name>
<evidence type="ECO:0000313" key="3">
    <source>
        <dbReference type="Proteomes" id="UP001596915"/>
    </source>
</evidence>
<feature type="region of interest" description="Disordered" evidence="1">
    <location>
        <begin position="1"/>
        <end position="239"/>
    </location>
</feature>
<dbReference type="EMBL" id="JBHTGL010000008">
    <property type="protein sequence ID" value="MFD0629286.1"/>
    <property type="molecule type" value="Genomic_DNA"/>
</dbReference>
<feature type="compositionally biased region" description="Low complexity" evidence="1">
    <location>
        <begin position="27"/>
        <end position="38"/>
    </location>
</feature>
<feature type="compositionally biased region" description="Polar residues" evidence="1">
    <location>
        <begin position="48"/>
        <end position="57"/>
    </location>
</feature>
<organism evidence="2 3">
    <name type="scientific">Streptomyces sanglieri</name>
    <dbReference type="NCBI Taxonomy" id="193460"/>
    <lineage>
        <taxon>Bacteria</taxon>
        <taxon>Bacillati</taxon>
        <taxon>Actinomycetota</taxon>
        <taxon>Actinomycetes</taxon>
        <taxon>Kitasatosporales</taxon>
        <taxon>Streptomycetaceae</taxon>
        <taxon>Streptomyces</taxon>
    </lineage>
</organism>
<comment type="caution">
    <text evidence="2">The sequence shown here is derived from an EMBL/GenBank/DDBJ whole genome shotgun (WGS) entry which is preliminary data.</text>
</comment>
<protein>
    <submittedName>
        <fullName evidence="2">Uncharacterized protein</fullName>
    </submittedName>
</protein>
<dbReference type="Proteomes" id="UP001596915">
    <property type="component" value="Unassembled WGS sequence"/>
</dbReference>
<gene>
    <name evidence="2" type="ORF">ACFQ2K_48440</name>
</gene>
<keyword evidence="3" id="KW-1185">Reference proteome</keyword>
<evidence type="ECO:0000313" key="2">
    <source>
        <dbReference type="EMBL" id="MFD0629286.1"/>
    </source>
</evidence>